<comment type="caution">
    <text evidence="1">The sequence shown here is derived from an EMBL/GenBank/DDBJ whole genome shotgun (WGS) entry which is preliminary data.</text>
</comment>
<organism evidence="1 2">
    <name type="scientific">Zophobas morio</name>
    <dbReference type="NCBI Taxonomy" id="2755281"/>
    <lineage>
        <taxon>Eukaryota</taxon>
        <taxon>Metazoa</taxon>
        <taxon>Ecdysozoa</taxon>
        <taxon>Arthropoda</taxon>
        <taxon>Hexapoda</taxon>
        <taxon>Insecta</taxon>
        <taxon>Pterygota</taxon>
        <taxon>Neoptera</taxon>
        <taxon>Endopterygota</taxon>
        <taxon>Coleoptera</taxon>
        <taxon>Polyphaga</taxon>
        <taxon>Cucujiformia</taxon>
        <taxon>Tenebrionidae</taxon>
        <taxon>Zophobas</taxon>
    </lineage>
</organism>
<keyword evidence="2" id="KW-1185">Reference proteome</keyword>
<name>A0AA38I6L2_9CUCU</name>
<protein>
    <submittedName>
        <fullName evidence="1">Uncharacterized protein</fullName>
    </submittedName>
</protein>
<gene>
    <name evidence="1" type="ORF">Zmor_021709</name>
</gene>
<dbReference type="EMBL" id="JALNTZ010000006">
    <property type="protein sequence ID" value="KAJ3649996.1"/>
    <property type="molecule type" value="Genomic_DNA"/>
</dbReference>
<accession>A0AA38I6L2</accession>
<dbReference type="Proteomes" id="UP001168821">
    <property type="component" value="Unassembled WGS sequence"/>
</dbReference>
<sequence>MSLNQIVSSTTDNVQVEIGRTPITAVSEEVDGASGITSGNTTTRTINSLLVSNVSQTNQPQTIRRREEPKKRKKWSLDMNLHIMRLYYKITNNETDVSNYRTALHEAFRREYPNFPATIQNLADQRRAIVKNNYIPQLTLEQLKNELSITINPLPEDINNKPPNTFLTDTSVTNLSETTSQNKIRIIPQNSNSSLSNTPQTPTDTYTKYLLNKTPQNKIITITQITNTLSNRSQALTDKSLNNLSRTIQNQINIPDNLQNMYYNTEDTLTKL</sequence>
<proteinExistence type="predicted"/>
<evidence type="ECO:0000313" key="1">
    <source>
        <dbReference type="EMBL" id="KAJ3649996.1"/>
    </source>
</evidence>
<reference evidence="1" key="1">
    <citation type="journal article" date="2023" name="G3 (Bethesda)">
        <title>Whole genome assemblies of Zophobas morio and Tenebrio molitor.</title>
        <authorList>
            <person name="Kaur S."/>
            <person name="Stinson S.A."/>
            <person name="diCenzo G.C."/>
        </authorList>
    </citation>
    <scope>NUCLEOTIDE SEQUENCE</scope>
    <source>
        <strain evidence="1">QUZm001</strain>
    </source>
</reference>
<dbReference type="AlphaFoldDB" id="A0AA38I6L2"/>
<evidence type="ECO:0000313" key="2">
    <source>
        <dbReference type="Proteomes" id="UP001168821"/>
    </source>
</evidence>